<feature type="domain" description="Peptidase M20 dimerisation" evidence="5">
    <location>
        <begin position="200"/>
        <end position="295"/>
    </location>
</feature>
<comment type="similarity">
    <text evidence="2">Belongs to the peptidase M20A family.</text>
</comment>
<comment type="similarity">
    <text evidence="1">Belongs to the peptidase M20 family.</text>
</comment>
<evidence type="ECO:0000313" key="6">
    <source>
        <dbReference type="EMBL" id="KAJ5524163.1"/>
    </source>
</evidence>
<dbReference type="PIRSF" id="PIRSF005962">
    <property type="entry name" value="Pept_M20D_amidohydro"/>
    <property type="match status" value="1"/>
</dbReference>
<evidence type="ECO:0000259" key="5">
    <source>
        <dbReference type="Pfam" id="PF07687"/>
    </source>
</evidence>
<dbReference type="NCBIfam" id="TIGR01891">
    <property type="entry name" value="amidohydrolases"/>
    <property type="match status" value="1"/>
</dbReference>
<dbReference type="SUPFAM" id="SSF55031">
    <property type="entry name" value="Bacterial exopeptidase dimerisation domain"/>
    <property type="match status" value="1"/>
</dbReference>
<accession>A0AAD6G930</accession>
<dbReference type="PANTHER" id="PTHR11014">
    <property type="entry name" value="PEPTIDASE M20 FAMILY MEMBER"/>
    <property type="match status" value="1"/>
</dbReference>
<feature type="binding site" evidence="4">
    <location>
        <position position="117"/>
    </location>
    <ligand>
        <name>Mn(2+)</name>
        <dbReference type="ChEBI" id="CHEBI:29035"/>
        <label>2</label>
    </ligand>
</feature>
<keyword evidence="4" id="KW-0464">Manganese</keyword>
<dbReference type="PANTHER" id="PTHR11014:SF63">
    <property type="entry name" value="METALLOPEPTIDASE, PUTATIVE (AFU_ORTHOLOGUE AFUA_6G09600)-RELATED"/>
    <property type="match status" value="1"/>
</dbReference>
<dbReference type="EMBL" id="JAQIZZ010000008">
    <property type="protein sequence ID" value="KAJ5524163.1"/>
    <property type="molecule type" value="Genomic_DNA"/>
</dbReference>
<reference evidence="6 7" key="1">
    <citation type="journal article" date="2023" name="IMA Fungus">
        <title>Comparative genomic study of the Penicillium genus elucidates a diverse pangenome and 15 lateral gene transfer events.</title>
        <authorList>
            <person name="Petersen C."/>
            <person name="Sorensen T."/>
            <person name="Nielsen M.R."/>
            <person name="Sondergaard T.E."/>
            <person name="Sorensen J.L."/>
            <person name="Fitzpatrick D.A."/>
            <person name="Frisvad J.C."/>
            <person name="Nielsen K.L."/>
        </authorList>
    </citation>
    <scope>NUCLEOTIDE SEQUENCE [LARGE SCALE GENOMIC DNA]</scope>
    <source>
        <strain evidence="6 7">IBT 35679</strain>
    </source>
</reference>
<keyword evidence="7" id="KW-1185">Reference proteome</keyword>
<comment type="cofactor">
    <cofactor evidence="4">
        <name>Mn(2+)</name>
        <dbReference type="ChEBI" id="CHEBI:29035"/>
    </cofactor>
    <text evidence="4">The Mn(2+) ion enhances activity.</text>
</comment>
<proteinExistence type="inferred from homology"/>
<dbReference type="InterPro" id="IPR002933">
    <property type="entry name" value="Peptidase_M20"/>
</dbReference>
<comment type="caution">
    <text evidence="6">The sequence shown here is derived from an EMBL/GenBank/DDBJ whole genome shotgun (WGS) entry which is preliminary data.</text>
</comment>
<evidence type="ECO:0000256" key="2">
    <source>
        <dbReference type="ARBA" id="ARBA00006247"/>
    </source>
</evidence>
<evidence type="ECO:0000256" key="3">
    <source>
        <dbReference type="ARBA" id="ARBA00022801"/>
    </source>
</evidence>
<organism evidence="6 7">
    <name type="scientific">Penicillium frequentans</name>
    <dbReference type="NCBI Taxonomy" id="3151616"/>
    <lineage>
        <taxon>Eukaryota</taxon>
        <taxon>Fungi</taxon>
        <taxon>Dikarya</taxon>
        <taxon>Ascomycota</taxon>
        <taxon>Pezizomycotina</taxon>
        <taxon>Eurotiomycetes</taxon>
        <taxon>Eurotiomycetidae</taxon>
        <taxon>Eurotiales</taxon>
        <taxon>Aspergillaceae</taxon>
        <taxon>Penicillium</taxon>
    </lineage>
</organism>
<dbReference type="Gene3D" id="3.40.630.10">
    <property type="entry name" value="Zn peptidases"/>
    <property type="match status" value="1"/>
</dbReference>
<feature type="binding site" evidence="4">
    <location>
        <position position="178"/>
    </location>
    <ligand>
        <name>Mn(2+)</name>
        <dbReference type="ChEBI" id="CHEBI:29035"/>
        <label>2</label>
    </ligand>
</feature>
<keyword evidence="3" id="KW-0378">Hydrolase</keyword>
<sequence length="422" mass="45824">MEAHSLSTIIESHRPDLEYYERIYREIHASPELSGQEKQTSTTVENHLRDLGFEVHARIGGYGVAATLNNGSGATILLRADMDALPMKEKTGLPYASQRVAKDADGNERPVAHACGHDFHVVSLMASAALMCSARHEWSGSLVCVFQPAEETLSGAQAMIDDGLLDKIPKPDLVLAQHVMRMRAGQVSVRSGRFLTAADSFEIRITGQGGHASTPDICIDPVVIGAAIVLRLQTIVSREVNPHDLAIVSCGSINAGYNANTIPDKCIIRINVRTYDPKTRKRVIESIERIVKAECLASGVTEKPVICSLTSAPATVNDDEAATALGKVFSSYFQEEFVEGEPTTASEDFSLLATAANAPYVMWTFGGIDERTWDEAVQNDTLHKLGGNHSPYFAPVLEPTLKTGVDAMSVSALHFLQRHSRE</sequence>
<dbReference type="SUPFAM" id="SSF53187">
    <property type="entry name" value="Zn-dependent exopeptidases"/>
    <property type="match status" value="1"/>
</dbReference>
<evidence type="ECO:0000256" key="4">
    <source>
        <dbReference type="PIRSR" id="PIRSR005962-1"/>
    </source>
</evidence>
<dbReference type="AlphaFoldDB" id="A0AAD6G930"/>
<evidence type="ECO:0000256" key="1">
    <source>
        <dbReference type="ARBA" id="ARBA00006153"/>
    </source>
</evidence>
<protein>
    <submittedName>
        <fullName evidence="6">Amidohydrolase</fullName>
    </submittedName>
</protein>
<evidence type="ECO:0000313" key="7">
    <source>
        <dbReference type="Proteomes" id="UP001220324"/>
    </source>
</evidence>
<feature type="binding site" evidence="4">
    <location>
        <position position="115"/>
    </location>
    <ligand>
        <name>Mn(2+)</name>
        <dbReference type="ChEBI" id="CHEBI:29035"/>
        <label>2</label>
    </ligand>
</feature>
<dbReference type="InterPro" id="IPR011650">
    <property type="entry name" value="Peptidase_M20_dimer"/>
</dbReference>
<dbReference type="InterPro" id="IPR017439">
    <property type="entry name" value="Amidohydrolase"/>
</dbReference>
<keyword evidence="4" id="KW-0479">Metal-binding</keyword>
<dbReference type="GO" id="GO:0046872">
    <property type="term" value="F:metal ion binding"/>
    <property type="evidence" value="ECO:0007669"/>
    <property type="project" value="UniProtKB-KW"/>
</dbReference>
<dbReference type="GO" id="GO:0016787">
    <property type="term" value="F:hydrolase activity"/>
    <property type="evidence" value="ECO:0007669"/>
    <property type="project" value="UniProtKB-KW"/>
</dbReference>
<feature type="binding site" evidence="4">
    <location>
        <position position="151"/>
    </location>
    <ligand>
        <name>Mn(2+)</name>
        <dbReference type="ChEBI" id="CHEBI:29035"/>
        <label>2</label>
    </ligand>
</feature>
<dbReference type="Gene3D" id="3.30.70.360">
    <property type="match status" value="1"/>
</dbReference>
<dbReference type="Proteomes" id="UP001220324">
    <property type="component" value="Unassembled WGS sequence"/>
</dbReference>
<gene>
    <name evidence="6" type="ORF">N7494_010813</name>
</gene>
<name>A0AAD6G930_9EURO</name>
<dbReference type="Pfam" id="PF07687">
    <property type="entry name" value="M20_dimer"/>
    <property type="match status" value="1"/>
</dbReference>
<dbReference type="InterPro" id="IPR036264">
    <property type="entry name" value="Bact_exopeptidase_dim_dom"/>
</dbReference>
<dbReference type="FunFam" id="3.30.70.360:FF:000001">
    <property type="entry name" value="N-acetyldiaminopimelate deacetylase"/>
    <property type="match status" value="1"/>
</dbReference>
<dbReference type="Pfam" id="PF01546">
    <property type="entry name" value="Peptidase_M20"/>
    <property type="match status" value="1"/>
</dbReference>